<protein>
    <submittedName>
        <fullName evidence="2">Uncharacterized protein</fullName>
    </submittedName>
</protein>
<dbReference type="OrthoDB" id="4709217at2"/>
<dbReference type="AlphaFoldDB" id="A0A1S1K4G7"/>
<evidence type="ECO:0000256" key="1">
    <source>
        <dbReference type="SAM" id="MobiDB-lite"/>
    </source>
</evidence>
<feature type="compositionally biased region" description="Basic and acidic residues" evidence="1">
    <location>
        <begin position="50"/>
        <end position="65"/>
    </location>
</feature>
<feature type="region of interest" description="Disordered" evidence="1">
    <location>
        <begin position="1"/>
        <end position="65"/>
    </location>
</feature>
<evidence type="ECO:0000313" key="3">
    <source>
        <dbReference type="Proteomes" id="UP000179636"/>
    </source>
</evidence>
<feature type="compositionally biased region" description="Acidic residues" evidence="1">
    <location>
        <begin position="17"/>
        <end position="29"/>
    </location>
</feature>
<evidence type="ECO:0000313" key="2">
    <source>
        <dbReference type="EMBL" id="OHT97084.1"/>
    </source>
</evidence>
<gene>
    <name evidence="2" type="ORF">BKG61_17470</name>
</gene>
<name>A0A1S1K4G7_9MYCO</name>
<sequence length="455" mass="47889">MIDPRLQALLEDRPDPDLEAEAATDEAEPDIVGPVETDSGSVPDTQAEDTGAHAKPADTADPEEVRRELISQAVEANPALAPIAHAAREGVSMGGGGNVRVSSTLRDAMDTLVPGPDTAPDGGFRTVGGWLSADNSLSSPVTKVSPWFTVSHWQWLAAKNMVRRMPVELGLVLPHLFISEAQVIFDLKAWGALSGDGQITAEAADMFGAVTGFSELTVYGTVLLYAQRRAPKKLPAVLEKFGLSAAVRDVPRVSFAVGISDREVVTTLVNNNTVVFARRLRRIHDTADAADAVLGLLDPQGIWPEYPLRTSVVLPGAVADELATSAATAKLIDAEPDEDATDDERAADAELRAGVRKGARKVLAAARTPAAATDAIAEIATSTVHALAQITVRTNDVDTQRGAPSALALAFLRGKGIVASYPSGTGPLRRITYARGNAAGIEEGIKALRHAYRGG</sequence>
<dbReference type="Proteomes" id="UP000179636">
    <property type="component" value="Unassembled WGS sequence"/>
</dbReference>
<dbReference type="EMBL" id="MLHV01000016">
    <property type="protein sequence ID" value="OHT97084.1"/>
    <property type="molecule type" value="Genomic_DNA"/>
</dbReference>
<dbReference type="RefSeq" id="WP_019344663.1">
    <property type="nucleotide sequence ID" value="NZ_MLHV01000016.1"/>
</dbReference>
<proteinExistence type="predicted"/>
<reference evidence="2 3" key="1">
    <citation type="submission" date="2016-10" db="EMBL/GenBank/DDBJ databases">
        <title>Evaluation of Human, Animal and Environmental Mycobacterium chelonae Isolates by Core Genome Phylogenomic Analysis, Targeted Gene Comparison, and Anti-microbial Susceptibility Patterns: A Tale of Mistaken Identities.</title>
        <authorList>
            <person name="Fogelson S.B."/>
            <person name="Camus A.C."/>
            <person name="Lorenz W."/>
            <person name="Vasireddy R."/>
            <person name="Vasireddy S."/>
            <person name="Smith T."/>
            <person name="Brown-Elliott B.A."/>
            <person name="Wallace R.J.Jr."/>
            <person name="Hasan N.A."/>
            <person name="Reischl U."/>
            <person name="Sanchez S."/>
        </authorList>
    </citation>
    <scope>NUCLEOTIDE SEQUENCE [LARGE SCALE GENOMIC DNA]</scope>
    <source>
        <strain evidence="2 3">24999</strain>
    </source>
</reference>
<accession>A0A1S1K4G7</accession>
<keyword evidence="3" id="KW-1185">Reference proteome</keyword>
<dbReference type="STRING" id="1908205.BKG60_18385"/>
<comment type="caution">
    <text evidence="2">The sequence shown here is derived from an EMBL/GenBank/DDBJ whole genome shotgun (WGS) entry which is preliminary data.</text>
</comment>
<organism evidence="2 3">
    <name type="scientific">Mycobacterium syngnathidarum</name>
    <dbReference type="NCBI Taxonomy" id="1908205"/>
    <lineage>
        <taxon>Bacteria</taxon>
        <taxon>Bacillati</taxon>
        <taxon>Actinomycetota</taxon>
        <taxon>Actinomycetes</taxon>
        <taxon>Mycobacteriales</taxon>
        <taxon>Mycobacteriaceae</taxon>
        <taxon>Mycobacterium</taxon>
    </lineage>
</organism>